<dbReference type="CDD" id="cd13121">
    <property type="entry name" value="BF2867_like_C"/>
    <property type="match status" value="1"/>
</dbReference>
<feature type="chain" id="PRO_5040198494" evidence="1">
    <location>
        <begin position="19"/>
        <end position="360"/>
    </location>
</feature>
<feature type="signal peptide" evidence="1">
    <location>
        <begin position="1"/>
        <end position="18"/>
    </location>
</feature>
<evidence type="ECO:0000256" key="1">
    <source>
        <dbReference type="SAM" id="SignalP"/>
    </source>
</evidence>
<dbReference type="AlphaFoldDB" id="A0A9P3ZJJ1"/>
<sequence length="360" mass="38850">MKRSVLIALAAFALAGCAKESVVDSALTNAGNAIGFNTYSNITRGNPFDNNPEFAASGNVFGVTAFISTSDSPYMGKADAGTEIVSDGTKWDYKNTSDIRYWPTQGETLSFYAYAPYTKNGVAIPVAYTKGDGMIMTDYTVPADDAGQVDLMYASALNVAKASPAVKVPLQFKHAMTQVRFKAKAKGDGVFIDVKENGIKLRNLESKGTFTLSAAGAASWSITEGNLTEYTAVFPETKEITNAEAKNLYDADKALILLPQEFAAKTGDGDMTGGTLTISCKIYYKDNNATPQYLFGSADTYADYTVPFSSKKVTGDTEGEEIWKMNKRITYTLTVTGNLEPILFETSVVDWEDSNAAMEI</sequence>
<reference evidence="2 3" key="1">
    <citation type="journal article" date="2019" name="Nat. Med.">
        <title>A library of human gut bacterial isolates paired with longitudinal multiomics data enables mechanistic microbiome research.</title>
        <authorList>
            <person name="Poyet M."/>
            <person name="Groussin M."/>
            <person name="Gibbons S.M."/>
            <person name="Avila-Pacheco J."/>
            <person name="Jiang X."/>
            <person name="Kearney S.M."/>
            <person name="Perrotta A.R."/>
            <person name="Berdy B."/>
            <person name="Zhao S."/>
            <person name="Lieberman T.D."/>
            <person name="Swanson P.K."/>
            <person name="Smith M."/>
            <person name="Roesemann S."/>
            <person name="Alexander J.E."/>
            <person name="Rich S.A."/>
            <person name="Livny J."/>
            <person name="Vlamakis H."/>
            <person name="Clish C."/>
            <person name="Bullock K."/>
            <person name="Deik A."/>
            <person name="Scott J."/>
            <person name="Pierce K.A."/>
            <person name="Xavier R.J."/>
            <person name="Alm E.J."/>
        </authorList>
    </citation>
    <scope>NUCLEOTIDE SEQUENCE [LARGE SCALE GENOMIC DNA]</scope>
    <source>
        <strain evidence="2 3">BIOML-A204</strain>
    </source>
</reference>
<dbReference type="EMBL" id="VVUY01000007">
    <property type="protein sequence ID" value="KAA2560427.1"/>
    <property type="molecule type" value="Genomic_DNA"/>
</dbReference>
<gene>
    <name evidence="2" type="ORF">F2S36_09925</name>
</gene>
<dbReference type="Gene3D" id="2.60.40.2630">
    <property type="match status" value="1"/>
</dbReference>
<protein>
    <submittedName>
        <fullName evidence="2">Fimbrillin family protein</fullName>
    </submittedName>
</protein>
<dbReference type="PROSITE" id="PS51257">
    <property type="entry name" value="PROKAR_LIPOPROTEIN"/>
    <property type="match status" value="1"/>
</dbReference>
<comment type="caution">
    <text evidence="2">The sequence shown here is derived from an EMBL/GenBank/DDBJ whole genome shotgun (WGS) entry which is preliminary data.</text>
</comment>
<dbReference type="Pfam" id="PF13149">
    <property type="entry name" value="Mfa_like_1"/>
    <property type="match status" value="1"/>
</dbReference>
<keyword evidence="1" id="KW-0732">Signal</keyword>
<accession>A0A9P3ZJJ1</accession>
<dbReference type="Proteomes" id="UP000323119">
    <property type="component" value="Unassembled WGS sequence"/>
</dbReference>
<proteinExistence type="predicted"/>
<organism evidence="2 3">
    <name type="scientific">Alistipes onderdonkii</name>
    <dbReference type="NCBI Taxonomy" id="328813"/>
    <lineage>
        <taxon>Bacteria</taxon>
        <taxon>Pseudomonadati</taxon>
        <taxon>Bacteroidota</taxon>
        <taxon>Bacteroidia</taxon>
        <taxon>Bacteroidales</taxon>
        <taxon>Rikenellaceae</taxon>
        <taxon>Alistipes</taxon>
    </lineage>
</organism>
<evidence type="ECO:0000313" key="2">
    <source>
        <dbReference type="EMBL" id="KAA2560427.1"/>
    </source>
</evidence>
<name>A0A9P3ZJJ1_9BACT</name>
<evidence type="ECO:0000313" key="3">
    <source>
        <dbReference type="Proteomes" id="UP000323119"/>
    </source>
</evidence>
<dbReference type="InterPro" id="IPR025049">
    <property type="entry name" value="Mfa-like_1"/>
</dbReference>
<dbReference type="CDD" id="cd13120">
    <property type="entry name" value="BF2867_like_N"/>
    <property type="match status" value="1"/>
</dbReference>
<dbReference type="InterPro" id="IPR042278">
    <property type="entry name" value="Mfa-like_1_N"/>
</dbReference>
<dbReference type="Gene3D" id="2.60.40.2620">
    <property type="entry name" value="Fimbrillin-like"/>
    <property type="match status" value="1"/>
</dbReference>
<dbReference type="RefSeq" id="WP_055204745.1">
    <property type="nucleotide sequence ID" value="NZ_DAWDXQ010000006.1"/>
</dbReference>